<sequence length="147" mass="17092">MLVEFEKELIETIKGVCKNTSPYLGEFENKDEMELLIKGGDSFVFVEFIGERYENVVSKIGTYNIHILGVTSSKQQGYRQENKYKAIALCEAVDKKLRNSELNNEFRIEPKSLKVSHNSITDYGYMYVLTREIQTEFLEKSEWLKEG</sequence>
<reference evidence="1" key="1">
    <citation type="journal article" date="2021" name="Proc. Natl. Acad. Sci. U.S.A.">
        <title>A Catalog of Tens of Thousands of Viruses from Human Metagenomes Reveals Hidden Associations with Chronic Diseases.</title>
        <authorList>
            <person name="Tisza M.J."/>
            <person name="Buck C.B."/>
        </authorList>
    </citation>
    <scope>NUCLEOTIDE SEQUENCE</scope>
    <source>
        <strain evidence="1">CtgFB34</strain>
    </source>
</reference>
<name>A0A8S5L871_9CAUD</name>
<dbReference type="EMBL" id="BK014651">
    <property type="protein sequence ID" value="DAD65962.1"/>
    <property type="molecule type" value="Genomic_DNA"/>
</dbReference>
<accession>A0A8S5L871</accession>
<evidence type="ECO:0000313" key="1">
    <source>
        <dbReference type="EMBL" id="DAD65962.1"/>
    </source>
</evidence>
<proteinExistence type="predicted"/>
<protein>
    <submittedName>
        <fullName evidence="1">Uncharacterized protein</fullName>
    </submittedName>
</protein>
<organism evidence="1">
    <name type="scientific">Siphoviridae sp. ctgFB34</name>
    <dbReference type="NCBI Taxonomy" id="2823591"/>
    <lineage>
        <taxon>Viruses</taxon>
        <taxon>Duplodnaviria</taxon>
        <taxon>Heunggongvirae</taxon>
        <taxon>Uroviricota</taxon>
        <taxon>Caudoviricetes</taxon>
    </lineage>
</organism>